<reference evidence="1 2" key="1">
    <citation type="submission" date="2016-10" db="EMBL/GenBank/DDBJ databases">
        <title>Rodentibacter gen. nov. and new species.</title>
        <authorList>
            <person name="Christensen H."/>
        </authorList>
    </citation>
    <scope>NUCLEOTIDE SEQUENCE [LARGE SCALE GENOMIC DNA]</scope>
    <source>
        <strain evidence="1 2">CCUG17206</strain>
    </source>
</reference>
<dbReference type="EMBL" id="MLHJ01000116">
    <property type="protein sequence ID" value="OOF39811.1"/>
    <property type="molecule type" value="Genomic_DNA"/>
</dbReference>
<dbReference type="RefSeq" id="WP_244149450.1">
    <property type="nucleotide sequence ID" value="NZ_MLHI01000087.1"/>
</dbReference>
<gene>
    <name evidence="1" type="ORF">BKK50_10190</name>
</gene>
<dbReference type="Proteomes" id="UP000189433">
    <property type="component" value="Unassembled WGS sequence"/>
</dbReference>
<dbReference type="STRING" id="1908260.BKK50_10190"/>
<name>A0A1V3IFX5_9PAST</name>
<proteinExistence type="predicted"/>
<evidence type="ECO:0000313" key="2">
    <source>
        <dbReference type="Proteomes" id="UP000189433"/>
    </source>
</evidence>
<comment type="caution">
    <text evidence="1">The sequence shown here is derived from an EMBL/GenBank/DDBJ whole genome shotgun (WGS) entry which is preliminary data.</text>
</comment>
<organism evidence="1 2">
    <name type="scientific">Rodentibacter rarus</name>
    <dbReference type="NCBI Taxonomy" id="1908260"/>
    <lineage>
        <taxon>Bacteria</taxon>
        <taxon>Pseudomonadati</taxon>
        <taxon>Pseudomonadota</taxon>
        <taxon>Gammaproteobacteria</taxon>
        <taxon>Pasteurellales</taxon>
        <taxon>Pasteurellaceae</taxon>
        <taxon>Rodentibacter</taxon>
    </lineage>
</organism>
<protein>
    <submittedName>
        <fullName evidence="1">Uncharacterized protein</fullName>
    </submittedName>
</protein>
<keyword evidence="2" id="KW-1185">Reference proteome</keyword>
<evidence type="ECO:0000313" key="1">
    <source>
        <dbReference type="EMBL" id="OOF39811.1"/>
    </source>
</evidence>
<dbReference type="AlphaFoldDB" id="A0A1V3IFX5"/>
<sequence length="210" mass="24101">MWLLGNKQAVVAEYQRYAAQWQAMLPNNASPQVKRVAGRFALLETALQLASPFTGWKTTENQTALLHSFNEWVNEYGLHSREEKQIIEQVNGWLLRNGARFIEFPFNHNQQEPGDTAGYRQLADSKEPQESDRYWVFPQVYLEDVIKGFNEKQANEILLGAGMLIQGKEKGRKYLNRLPKTIAVLALLRFAVAGIVADRYFVQAMIKTRL</sequence>
<accession>A0A1V3IFX5</accession>